<feature type="compositionally biased region" description="Basic and acidic residues" evidence="1">
    <location>
        <begin position="185"/>
        <end position="198"/>
    </location>
</feature>
<dbReference type="InterPro" id="IPR010736">
    <property type="entry name" value="SHIPPO-rpt"/>
</dbReference>
<reference evidence="2" key="1">
    <citation type="submission" date="2021-01" db="EMBL/GenBank/DDBJ databases">
        <authorList>
            <person name="Corre E."/>
            <person name="Pelletier E."/>
            <person name="Niang G."/>
            <person name="Scheremetjew M."/>
            <person name="Finn R."/>
            <person name="Kale V."/>
            <person name="Holt S."/>
            <person name="Cochrane G."/>
            <person name="Meng A."/>
            <person name="Brown T."/>
            <person name="Cohen L."/>
        </authorList>
    </citation>
    <scope>NUCLEOTIDE SEQUENCE</scope>
</reference>
<accession>A0A7S1A1Z4</accession>
<evidence type="ECO:0000313" key="2">
    <source>
        <dbReference type="EMBL" id="CAD8840098.1"/>
    </source>
</evidence>
<dbReference type="Pfam" id="PF07004">
    <property type="entry name" value="SHIPPO-rpt"/>
    <property type="match status" value="2"/>
</dbReference>
<dbReference type="EMBL" id="HBFQ01020702">
    <property type="protein sequence ID" value="CAD8840098.1"/>
    <property type="molecule type" value="Transcribed_RNA"/>
</dbReference>
<feature type="compositionally biased region" description="Basic and acidic residues" evidence="1">
    <location>
        <begin position="229"/>
        <end position="280"/>
    </location>
</feature>
<dbReference type="AlphaFoldDB" id="A0A7S1A1Z4"/>
<gene>
    <name evidence="2" type="ORF">NSCI0253_LOCUS14446</name>
</gene>
<protein>
    <submittedName>
        <fullName evidence="2">Uncharacterized protein</fullName>
    </submittedName>
</protein>
<proteinExistence type="predicted"/>
<name>A0A7S1A1Z4_NOCSC</name>
<evidence type="ECO:0000256" key="1">
    <source>
        <dbReference type="SAM" id="MobiDB-lite"/>
    </source>
</evidence>
<sequence length="280" mass="31109">MSVEGGGRLEYVTPRVDRDPLIPFGTMPKASRESGSHLKNVHRAALMVPGPGYYNKSFLDRPFSADCKGGGFGKLDRTWGKHSLTPSVGQYKTESEQTMPRILGGEWTKRPNGQLHEAALARGRATPSFAKYDVENVENRVKVMSFHTSTTQPRLKNNFTVVGPGHYNPNFDLADKAVPAYTAPKESRQNITDRDARRSRSVPAPGHVGIPEPTNRDLRGQKKHLAMLMRERDCPSRTSRDCSSRASRDCPSRVSRDCPSRASRDCPSRASRDCPSRTSQ</sequence>
<feature type="region of interest" description="Disordered" evidence="1">
    <location>
        <begin position="182"/>
        <end position="280"/>
    </location>
</feature>
<organism evidence="2">
    <name type="scientific">Noctiluca scintillans</name>
    <name type="common">Sea sparkle</name>
    <name type="synonym">Red tide dinoflagellate</name>
    <dbReference type="NCBI Taxonomy" id="2966"/>
    <lineage>
        <taxon>Eukaryota</taxon>
        <taxon>Sar</taxon>
        <taxon>Alveolata</taxon>
        <taxon>Dinophyceae</taxon>
        <taxon>Noctilucales</taxon>
        <taxon>Noctilucaceae</taxon>
        <taxon>Noctiluca</taxon>
    </lineage>
</organism>